<keyword evidence="2" id="KW-0902">Two-component regulatory system</keyword>
<feature type="compositionally biased region" description="Basic and acidic residues" evidence="4">
    <location>
        <begin position="1668"/>
        <end position="1678"/>
    </location>
</feature>
<dbReference type="InterPro" id="IPR001789">
    <property type="entry name" value="Sig_transdc_resp-reg_receiver"/>
</dbReference>
<feature type="region of interest" description="Disordered" evidence="4">
    <location>
        <begin position="557"/>
        <end position="576"/>
    </location>
</feature>
<feature type="region of interest" description="Disordered" evidence="4">
    <location>
        <begin position="671"/>
        <end position="705"/>
    </location>
</feature>
<feature type="compositionally biased region" description="Basic and acidic residues" evidence="4">
    <location>
        <begin position="1629"/>
        <end position="1659"/>
    </location>
</feature>
<comment type="caution">
    <text evidence="6">The sequence shown here is derived from an EMBL/GenBank/DDBJ whole genome shotgun (WGS) entry which is preliminary data.</text>
</comment>
<evidence type="ECO:0000259" key="5">
    <source>
        <dbReference type="PROSITE" id="PS50110"/>
    </source>
</evidence>
<evidence type="ECO:0000313" key="7">
    <source>
        <dbReference type="Proteomes" id="UP000306050"/>
    </source>
</evidence>
<feature type="compositionally biased region" description="Low complexity" evidence="4">
    <location>
        <begin position="959"/>
        <end position="976"/>
    </location>
</feature>
<feature type="compositionally biased region" description="Polar residues" evidence="4">
    <location>
        <begin position="127"/>
        <end position="164"/>
    </location>
</feature>
<feature type="region of interest" description="Disordered" evidence="4">
    <location>
        <begin position="87"/>
        <end position="108"/>
    </location>
</feature>
<name>A0A4U7KZX2_9BASI</name>
<feature type="region of interest" description="Disordered" evidence="4">
    <location>
        <begin position="121"/>
        <end position="182"/>
    </location>
</feature>
<dbReference type="SUPFAM" id="SSF52172">
    <property type="entry name" value="CheY-like"/>
    <property type="match status" value="2"/>
</dbReference>
<sequence>MSSQAKESIPPGQFNASSSGQNGSSDLNFTSSDSNDPALPLQQSRSPHQSSFRWPSEPLNKGRPSLPQDSQQSVDDANRDILQRITDADQDATSQPLRAQSGLDQPRLSAHLTTTLNNLEEERRAQLSPTNTSFLVPSVSTLPMLSPQPQNMDRTSSHGTNKSTGSDRPDAQPSAPQYPSFLPDIFRNAASMPLALLRSLIPDNALPAPADEGLSASTLQVPVTSFNALLEACKAFEWLATQASQFDSWDKGSASRRNSSAPQPSEDNVEFTCFDYLQLLQKVADVVSGLAAARGIDLILDLDPQLQGTPVENQRHYKLGSCAVWADRLSLTFLFMSCLSRLLHNAPVQSTVVVTTILTPQEETIARPDSNPEMKLMVLSLGLRLILPRTVAASQDLMSSISGTPASLLLDAFGARLTTEQSTSGLPGNHDRAVVDHSISVSVGQLADSQEDSSAQQHKSKPSKHSMGPNQDELVDFASTLRGNKVALYSTSQSIFARHLSSFLSGLGCDVAPVFTDSVDESSFDGNDHVFGKQAHTAVALTSGRPALVSYTSDIDKRARPTQPSPSNGSSYAVQGKAGAQTVTAVDTAVLDPITGVPVTFDNSSHRPPLSEQKPSQSPGDPRPLNLETQIEPVGRRVVPFSYVIIDDDIVTLQKELLRIRSAVPLLKSALSSKSTPNNPLPKQLKASRPTLDHRTKSSPQVNRLMASQLDTTLSRSFGSAGSTLMKDGGEASDESSDSIDESVSQTIIFFTSMKSYQLVRDTVQPIIDSASFRGVSSPPEIMVLPKPAGAKRILTALHAAQHKPIVQLPFLPIATAPLSPLTSHSKTWWTPNSSPQQDGQGIMTLTRRQTGSTDTDFDTEPSTPWSPVEPIRAPGGLPTPEIPLTSENLPLAGEPSAKGASVRTITKGAAVPGNSASTSATTTKSAPRSTVSRQTGSKANANATLEPNAADPALTHKSTQAASVASGSTSAPSSVHQSRSQAVSSPMPADALEYFSETAAKMGGSAASGMVIQSPDGRPAGIFFQPKASASTPSIAGSKPALSRGVSASSLRRGHQTPSEHSDRSEPATRDRRLTNRSNGSSGGSIRGSGAEGNQMRVSNLSSLAEHAASANSTEASDSRVPPLQIPNAGKYPSGSMFAPQVGIHSVLNSSRPPMTTPLGPSLSSQPQDAGASASSSRESTSAQGASETGNDDKHSNSKPDSTAAAGSTGEGAKAVNSAGPGLAKSGEGAAGRARSSVANESRPRQPAASGSNSAAASPVAHNSSNAASRVKARQSFGAVTASPSDSKTKPSAVPQSGFMMGMGFTASARRGRGPKKAPVREAVLPPIKVLIVEDNPINQRILSMFMGKKKIKYDVANNGREAVEKWKTGGYHLILMDIQLPVMDGIEATKEIRKLERNANIGILPNTPPASADSRVEPLAVTSSSSSSSLAGGSRTLQSKGLMKHAVAGSGGSASQSNDQQQQQQQQQSSVRASGGPHASSSSALVNGVGDSNRVHTARRGGGGSINPFRASVIIVALTASVLSSDRVEALAAGCNDFLNKPVSLPWLNQKILEWGSMMYLMYSGLSSDDIHLGNMASSAAGGGAGANRTERAQLHLGFGYGPAEKAKALANNLHLGDTLALKKKKRSEEKGKMEANQKGRDANVEQRKQQEGKKEVGAATGSRPAESKDEEKQIDEASGSK</sequence>
<feature type="compositionally biased region" description="Polar residues" evidence="4">
    <location>
        <begin position="14"/>
        <end position="53"/>
    </location>
</feature>
<feature type="region of interest" description="Disordered" evidence="4">
    <location>
        <begin position="1031"/>
        <end position="1129"/>
    </location>
</feature>
<dbReference type="CDD" id="cd17546">
    <property type="entry name" value="REC_hyHK_CKI1_RcsC-like"/>
    <property type="match status" value="1"/>
</dbReference>
<accession>A0A4U7KZX2</accession>
<dbReference type="FunFam" id="3.40.50.2300:FF:000146">
    <property type="entry name" value="Putative two-component response regulator SSK1p"/>
    <property type="match status" value="1"/>
</dbReference>
<dbReference type="Pfam" id="PF00072">
    <property type="entry name" value="Response_reg"/>
    <property type="match status" value="1"/>
</dbReference>
<feature type="region of interest" description="Disordered" evidence="4">
    <location>
        <begin position="850"/>
        <end position="987"/>
    </location>
</feature>
<evidence type="ECO:0000256" key="1">
    <source>
        <dbReference type="ARBA" id="ARBA00022553"/>
    </source>
</evidence>
<dbReference type="RefSeq" id="XP_029742456.1">
    <property type="nucleotide sequence ID" value="XM_029881070.1"/>
</dbReference>
<dbReference type="Gene3D" id="3.40.50.2300">
    <property type="match status" value="1"/>
</dbReference>
<dbReference type="KEGG" id="sgra:EX895_000469"/>
<feature type="domain" description="Response regulatory" evidence="5">
    <location>
        <begin position="1330"/>
        <end position="1558"/>
    </location>
</feature>
<evidence type="ECO:0000313" key="6">
    <source>
        <dbReference type="EMBL" id="TKY90471.1"/>
    </source>
</evidence>
<dbReference type="GO" id="GO:0000156">
    <property type="term" value="F:phosphorelay response regulator activity"/>
    <property type="evidence" value="ECO:0007669"/>
    <property type="project" value="UniProtKB-ARBA"/>
</dbReference>
<dbReference type="OrthoDB" id="21225at2759"/>
<dbReference type="Proteomes" id="UP000306050">
    <property type="component" value="Chromosome SGRAM_1"/>
</dbReference>
<feature type="region of interest" description="Disordered" evidence="4">
    <location>
        <begin position="1624"/>
        <end position="1684"/>
    </location>
</feature>
<dbReference type="SMART" id="SM00448">
    <property type="entry name" value="REC"/>
    <property type="match status" value="1"/>
</dbReference>
<dbReference type="EMBL" id="SRRM01000002">
    <property type="protein sequence ID" value="TKY90471.1"/>
    <property type="molecule type" value="Genomic_DNA"/>
</dbReference>
<feature type="region of interest" description="Disordered" evidence="4">
    <location>
        <begin position="1403"/>
        <end position="1505"/>
    </location>
</feature>
<feature type="compositionally biased region" description="Low complexity" evidence="4">
    <location>
        <begin position="1203"/>
        <end position="1216"/>
    </location>
</feature>
<feature type="compositionally biased region" description="Low complexity" evidence="4">
    <location>
        <begin position="1171"/>
        <end position="1188"/>
    </location>
</feature>
<feature type="region of interest" description="Disordered" evidence="4">
    <location>
        <begin position="1"/>
        <end position="75"/>
    </location>
</feature>
<feature type="region of interest" description="Disordered" evidence="4">
    <location>
        <begin position="1148"/>
        <end position="1300"/>
    </location>
</feature>
<gene>
    <name evidence="6" type="ORF">EX895_000469</name>
</gene>
<dbReference type="PANTHER" id="PTHR45339:SF1">
    <property type="entry name" value="HYBRID SIGNAL TRANSDUCTION HISTIDINE KINASE J"/>
    <property type="match status" value="1"/>
</dbReference>
<feature type="region of interest" description="Disordered" evidence="4">
    <location>
        <begin position="597"/>
        <end position="631"/>
    </location>
</feature>
<feature type="compositionally biased region" description="Polar residues" evidence="4">
    <location>
        <begin position="850"/>
        <end position="866"/>
    </location>
</feature>
<dbReference type="InterPro" id="IPR011006">
    <property type="entry name" value="CheY-like_superfamily"/>
</dbReference>
<dbReference type="GeneID" id="40723364"/>
<feature type="compositionally biased region" description="Low complexity" evidence="4">
    <location>
        <begin position="1455"/>
        <end position="1486"/>
    </location>
</feature>
<proteinExistence type="predicted"/>
<evidence type="ECO:0000256" key="2">
    <source>
        <dbReference type="ARBA" id="ARBA00023012"/>
    </source>
</evidence>
<dbReference type="PANTHER" id="PTHR45339">
    <property type="entry name" value="HYBRID SIGNAL TRANSDUCTION HISTIDINE KINASE J"/>
    <property type="match status" value="1"/>
</dbReference>
<keyword evidence="1 3" id="KW-0597">Phosphoprotein</keyword>
<feature type="compositionally biased region" description="Basic and acidic residues" evidence="4">
    <location>
        <begin position="1059"/>
        <end position="1075"/>
    </location>
</feature>
<evidence type="ECO:0000256" key="4">
    <source>
        <dbReference type="SAM" id="MobiDB-lite"/>
    </source>
</evidence>
<feature type="compositionally biased region" description="Gly residues" evidence="4">
    <location>
        <begin position="1082"/>
        <end position="1092"/>
    </location>
</feature>
<keyword evidence="7" id="KW-1185">Reference proteome</keyword>
<feature type="compositionally biased region" description="Polar residues" evidence="4">
    <location>
        <begin position="932"/>
        <end position="946"/>
    </location>
</feature>
<feature type="compositionally biased region" description="Low complexity" evidence="4">
    <location>
        <begin position="1249"/>
        <end position="1262"/>
    </location>
</feature>
<reference evidence="6 7" key="1">
    <citation type="submission" date="2019-05" db="EMBL/GenBank/DDBJ databases">
        <title>Sporisorium graminicola CBS 10092 draft sequencing and annotation.</title>
        <authorList>
            <person name="Solano-Gonzalez S."/>
            <person name="Caddick M.X."/>
            <person name="Darby A."/>
        </authorList>
    </citation>
    <scope>NUCLEOTIDE SEQUENCE [LARGE SCALE GENOMIC DNA]</scope>
    <source>
        <strain evidence="6 7">CBS 10092</strain>
    </source>
</reference>
<feature type="region of interest" description="Disordered" evidence="4">
    <location>
        <begin position="445"/>
        <end position="471"/>
    </location>
</feature>
<dbReference type="PROSITE" id="PS50110">
    <property type="entry name" value="RESPONSE_REGULATORY"/>
    <property type="match status" value="1"/>
</dbReference>
<feature type="compositionally biased region" description="Low complexity" evidence="4">
    <location>
        <begin position="916"/>
        <end position="931"/>
    </location>
</feature>
<evidence type="ECO:0000256" key="3">
    <source>
        <dbReference type="PROSITE-ProRule" id="PRU00169"/>
    </source>
</evidence>
<organism evidence="6 7">
    <name type="scientific">Sporisorium graminicola</name>
    <dbReference type="NCBI Taxonomy" id="280036"/>
    <lineage>
        <taxon>Eukaryota</taxon>
        <taxon>Fungi</taxon>
        <taxon>Dikarya</taxon>
        <taxon>Basidiomycota</taxon>
        <taxon>Ustilaginomycotina</taxon>
        <taxon>Ustilaginomycetes</taxon>
        <taxon>Ustilaginales</taxon>
        <taxon>Ustilaginaceae</taxon>
        <taxon>Sporisorium</taxon>
    </lineage>
</organism>
<protein>
    <recommendedName>
        <fullName evidence="5">Response regulatory domain-containing protein</fullName>
    </recommendedName>
</protein>
<feature type="modified residue" description="4-aspartylphosphate" evidence="3">
    <location>
        <position position="1379"/>
    </location>
</feature>